<dbReference type="AlphaFoldDB" id="A0A6G0NFW7"/>
<feature type="compositionally biased region" description="Basic and acidic residues" evidence="1">
    <location>
        <begin position="695"/>
        <end position="707"/>
    </location>
</feature>
<evidence type="ECO:0000313" key="4">
    <source>
        <dbReference type="Proteomes" id="UP000476176"/>
    </source>
</evidence>
<accession>A0A6G0NFW7</accession>
<feature type="compositionally biased region" description="Polar residues" evidence="1">
    <location>
        <begin position="524"/>
        <end position="534"/>
    </location>
</feature>
<feature type="compositionally biased region" description="Basic and acidic residues" evidence="1">
    <location>
        <begin position="636"/>
        <end position="648"/>
    </location>
</feature>
<dbReference type="Gene3D" id="3.40.50.1820">
    <property type="entry name" value="alpha/beta hydrolase"/>
    <property type="match status" value="1"/>
</dbReference>
<evidence type="ECO:0000256" key="1">
    <source>
        <dbReference type="SAM" id="MobiDB-lite"/>
    </source>
</evidence>
<feature type="compositionally biased region" description="Low complexity" evidence="1">
    <location>
        <begin position="386"/>
        <end position="400"/>
    </location>
</feature>
<comment type="caution">
    <text evidence="3">The sequence shown here is derived from an EMBL/GenBank/DDBJ whole genome shotgun (WGS) entry which is preliminary data.</text>
</comment>
<dbReference type="FunFam" id="3.40.50.1820:FF:000338">
    <property type="entry name" value="Uncharacterized protein"/>
    <property type="match status" value="1"/>
</dbReference>
<feature type="region of interest" description="Disordered" evidence="1">
    <location>
        <begin position="305"/>
        <end position="754"/>
    </location>
</feature>
<feature type="compositionally biased region" description="Basic and acidic residues" evidence="1">
    <location>
        <begin position="535"/>
        <end position="547"/>
    </location>
</feature>
<feature type="compositionally biased region" description="Polar residues" evidence="1">
    <location>
        <begin position="592"/>
        <end position="601"/>
    </location>
</feature>
<dbReference type="EMBL" id="QXGC01001282">
    <property type="protein sequence ID" value="KAE9206540.1"/>
    <property type="molecule type" value="Genomic_DNA"/>
</dbReference>
<evidence type="ECO:0000313" key="3">
    <source>
        <dbReference type="EMBL" id="KAE9206540.1"/>
    </source>
</evidence>
<evidence type="ECO:0000259" key="2">
    <source>
        <dbReference type="Pfam" id="PF12146"/>
    </source>
</evidence>
<feature type="compositionally biased region" description="Low complexity" evidence="1">
    <location>
        <begin position="731"/>
        <end position="754"/>
    </location>
</feature>
<sequence length="1065" mass="119256">MLLRAAVFHVYMHSAGTCGEGLKNCFTGVAEVYDTPRPGRDRLENWTARTHVQLGQIPSCGICPSCTTTSEVDNESFLRKFLGVDATAARRARRRLEISDHSFAQAQSRREKTPKSAYQEFFSSKDAYRGRNASSCKQQVLYYKESEQAIRHLKKCAPFQELRHQFAFVYPFSDVLPLYNQKIYAKDTQQARQDGPDPRKCQGQAQAQDQAQAQAQAQTRAETQLQAQTLEMTPRATVVRLVDPRDDKAATAAEAMADQSGRSMEPPAIDLWFWFICECRLPPLDQALECFQLSSSCEITALSKTMPNCGSSSSSRMHRMHAKTNSVRAREALAMSVIMEEPPNESRLKDQEKHPGESRTRPHTGHDLASPTPESPVSTSQPELQSRSTSSSASTALTSSEDGYEQHHNAGQVSSPSRRSPSSESRPRRHRSTTTQEQEYYRHMRASHRAPSTNPERVPRSKPSHSLSSESEDEARDQHRRPPRRHAGPSSSSSTRPKASSIPPSATTNRDRERVHRQHHSAHRSATNSPSSSSDELRPRDPYEHHRASTRHGSTVPSRSGSSSRTATPHRSTARQECPSSSSSPRDASRSKANAASAYNSDQERVHRRMQPRTNASTSVSRVKSSTAKPASLSENEGREDRRLRAFRELSPPPRARSTSNPKPASLRQVELPRQVVSCRESKTMNPKLLSPSKDQARHKTSRDPSRFRSTSLLPKTAAKSLSSEGSVPRSASTSNLSSLASTPSPRSSVPRTPLRLRHYEGRLSNRRGLTLFYFCLFPPEMMAMRGVVLCLHGIGDHCRRNVALYERLCREGFGVITYDLLNHGVSDLDQHKTRAHVSNFRHLVEDTNDFIKFAKRSIYTDALRSWRNHSNTDEEPPLIIAGTSFGSLIGLHTVLSGKHKFHAAVWGSPTVGVTWNPLLWAESKLARPLAALIPTAKVVPAVQHDLLCRDPKFLARFKADPLTSMDMMTTRTGHESLQAMIQLQEDTRVTDPNSVFCAVPTLFLAGSADDISDQQAAIKFFATMGNFDKEFKLFDGLFHLVYEEPEKENVFRYLASWLHRRFPQ</sequence>
<dbReference type="InterPro" id="IPR029058">
    <property type="entry name" value="AB_hydrolase_fold"/>
</dbReference>
<reference evidence="3 4" key="1">
    <citation type="submission" date="2018-09" db="EMBL/GenBank/DDBJ databases">
        <title>Genomic investigation of the strawberry pathogen Phytophthora fragariae indicates pathogenicity is determined by transcriptional variation in three key races.</title>
        <authorList>
            <person name="Adams T.M."/>
            <person name="Armitage A.D."/>
            <person name="Sobczyk M.K."/>
            <person name="Bates H.J."/>
            <person name="Dunwell J.M."/>
            <person name="Nellist C.F."/>
            <person name="Harrison R.J."/>
        </authorList>
    </citation>
    <scope>NUCLEOTIDE SEQUENCE [LARGE SCALE GENOMIC DNA]</scope>
    <source>
        <strain evidence="3 4">BC-23</strain>
    </source>
</reference>
<protein>
    <recommendedName>
        <fullName evidence="2">Serine aminopeptidase S33 domain-containing protein</fullName>
    </recommendedName>
</protein>
<feature type="compositionally biased region" description="Low complexity" evidence="1">
    <location>
        <begin position="488"/>
        <end position="503"/>
    </location>
</feature>
<dbReference type="PANTHER" id="PTHR11614">
    <property type="entry name" value="PHOSPHOLIPASE-RELATED"/>
    <property type="match status" value="1"/>
</dbReference>
<feature type="compositionally biased region" description="Basic and acidic residues" evidence="1">
    <location>
        <begin position="344"/>
        <end position="366"/>
    </location>
</feature>
<feature type="compositionally biased region" description="Polar residues" evidence="1">
    <location>
        <begin position="375"/>
        <end position="385"/>
    </location>
</feature>
<organism evidence="3 4">
    <name type="scientific">Phytophthora fragariae</name>
    <dbReference type="NCBI Taxonomy" id="53985"/>
    <lineage>
        <taxon>Eukaryota</taxon>
        <taxon>Sar</taxon>
        <taxon>Stramenopiles</taxon>
        <taxon>Oomycota</taxon>
        <taxon>Peronosporomycetes</taxon>
        <taxon>Peronosporales</taxon>
        <taxon>Peronosporaceae</taxon>
        <taxon>Phytophthora</taxon>
    </lineage>
</organism>
<feature type="domain" description="Serine aminopeptidase S33" evidence="2">
    <location>
        <begin position="785"/>
        <end position="1047"/>
    </location>
</feature>
<dbReference type="SUPFAM" id="SSF53474">
    <property type="entry name" value="alpha/beta-Hydrolases"/>
    <property type="match status" value="1"/>
</dbReference>
<dbReference type="InterPro" id="IPR022742">
    <property type="entry name" value="Hydrolase_4"/>
</dbReference>
<feature type="compositionally biased region" description="Low complexity" evidence="1">
    <location>
        <begin position="202"/>
        <end position="219"/>
    </location>
</feature>
<gene>
    <name evidence="3" type="ORF">PF004_g17269</name>
</gene>
<feature type="compositionally biased region" description="Polar residues" evidence="1">
    <location>
        <begin position="612"/>
        <end position="635"/>
    </location>
</feature>
<dbReference type="Pfam" id="PF12146">
    <property type="entry name" value="Hydrolase_4"/>
    <property type="match status" value="1"/>
</dbReference>
<feature type="compositionally biased region" description="Low complexity" evidence="1">
    <location>
        <begin position="553"/>
        <end position="566"/>
    </location>
</feature>
<feature type="compositionally biased region" description="Polar residues" evidence="1">
    <location>
        <begin position="708"/>
        <end position="726"/>
    </location>
</feature>
<dbReference type="InterPro" id="IPR051044">
    <property type="entry name" value="MAG_DAG_Lipase"/>
</dbReference>
<dbReference type="Proteomes" id="UP000476176">
    <property type="component" value="Unassembled WGS sequence"/>
</dbReference>
<feature type="compositionally biased region" description="Low complexity" evidence="1">
    <location>
        <begin position="414"/>
        <end position="424"/>
    </location>
</feature>
<feature type="compositionally biased region" description="Basic residues" evidence="1">
    <location>
        <begin position="478"/>
        <end position="487"/>
    </location>
</feature>
<name>A0A6G0NFW7_9STRA</name>
<feature type="region of interest" description="Disordered" evidence="1">
    <location>
        <begin position="187"/>
        <end position="219"/>
    </location>
</feature>
<proteinExistence type="predicted"/>